<evidence type="ECO:0000313" key="3">
    <source>
        <dbReference type="Proteomes" id="UP000549616"/>
    </source>
</evidence>
<evidence type="ECO:0008006" key="4">
    <source>
        <dbReference type="Google" id="ProtNLM"/>
    </source>
</evidence>
<dbReference type="EMBL" id="JACCFK010000001">
    <property type="protein sequence ID" value="NYI90000.1"/>
    <property type="molecule type" value="Genomic_DNA"/>
</dbReference>
<feature type="compositionally biased region" description="Basic and acidic residues" evidence="1">
    <location>
        <begin position="14"/>
        <end position="27"/>
    </location>
</feature>
<dbReference type="Pfam" id="PF17227">
    <property type="entry name" value="DUF5302"/>
    <property type="match status" value="1"/>
</dbReference>
<organism evidence="2 3">
    <name type="scientific">Amycolatopsis endophytica</name>
    <dbReference type="NCBI Taxonomy" id="860233"/>
    <lineage>
        <taxon>Bacteria</taxon>
        <taxon>Bacillati</taxon>
        <taxon>Actinomycetota</taxon>
        <taxon>Actinomycetes</taxon>
        <taxon>Pseudonocardiales</taxon>
        <taxon>Pseudonocardiaceae</taxon>
        <taxon>Amycolatopsis</taxon>
    </lineage>
</organism>
<comment type="caution">
    <text evidence="2">The sequence shown here is derived from an EMBL/GenBank/DDBJ whole genome shotgun (WGS) entry which is preliminary data.</text>
</comment>
<feature type="region of interest" description="Disordered" evidence="1">
    <location>
        <begin position="1"/>
        <end position="63"/>
    </location>
</feature>
<keyword evidence="3" id="KW-1185">Reference proteome</keyword>
<name>A0A853B4S7_9PSEU</name>
<proteinExistence type="predicted"/>
<sequence>MSENTVSSGESEDDVKRRFREALERKQAHAQGSGRQDHGGGKGGHVHGHGPAANKRTFRRKSG</sequence>
<dbReference type="Proteomes" id="UP000549616">
    <property type="component" value="Unassembled WGS sequence"/>
</dbReference>
<evidence type="ECO:0000256" key="1">
    <source>
        <dbReference type="SAM" id="MobiDB-lite"/>
    </source>
</evidence>
<protein>
    <recommendedName>
        <fullName evidence="4">DUF5302 domain-containing protein</fullName>
    </recommendedName>
</protein>
<evidence type="ECO:0000313" key="2">
    <source>
        <dbReference type="EMBL" id="NYI90000.1"/>
    </source>
</evidence>
<accession>A0A853B4S7</accession>
<dbReference type="RefSeq" id="WP_179774070.1">
    <property type="nucleotide sequence ID" value="NZ_JACCFK010000001.1"/>
</dbReference>
<dbReference type="AlphaFoldDB" id="A0A853B4S7"/>
<reference evidence="2 3" key="1">
    <citation type="submission" date="2020-07" db="EMBL/GenBank/DDBJ databases">
        <title>Sequencing the genomes of 1000 actinobacteria strains.</title>
        <authorList>
            <person name="Klenk H.-P."/>
        </authorList>
    </citation>
    <scope>NUCLEOTIDE SEQUENCE [LARGE SCALE GENOMIC DNA]</scope>
    <source>
        <strain evidence="2 3">DSM 104006</strain>
    </source>
</reference>
<gene>
    <name evidence="2" type="ORF">HNR02_003323</name>
</gene>
<dbReference type="InterPro" id="IPR035172">
    <property type="entry name" value="DUF5302"/>
</dbReference>